<dbReference type="InterPro" id="IPR050464">
    <property type="entry name" value="Zeta_carotene_desat/Oxidored"/>
</dbReference>
<dbReference type="EMBL" id="JBEFLD010000004">
    <property type="protein sequence ID" value="MEQ6290788.1"/>
    <property type="molecule type" value="Genomic_DNA"/>
</dbReference>
<evidence type="ECO:0000313" key="3">
    <source>
        <dbReference type="Proteomes" id="UP001433638"/>
    </source>
</evidence>
<dbReference type="Gene3D" id="3.50.50.60">
    <property type="entry name" value="FAD/NAD(P)-binding domain"/>
    <property type="match status" value="1"/>
</dbReference>
<feature type="domain" description="Amine oxidase" evidence="1">
    <location>
        <begin position="10"/>
        <end position="265"/>
    </location>
</feature>
<evidence type="ECO:0000259" key="1">
    <source>
        <dbReference type="Pfam" id="PF01593"/>
    </source>
</evidence>
<dbReference type="Proteomes" id="UP001433638">
    <property type="component" value="Unassembled WGS sequence"/>
</dbReference>
<dbReference type="RefSeq" id="WP_349586702.1">
    <property type="nucleotide sequence ID" value="NZ_JBEFLD010000004.1"/>
</dbReference>
<dbReference type="Gene3D" id="1.10.405.20">
    <property type="match status" value="1"/>
</dbReference>
<name>A0ABV1M3P0_9NEIS</name>
<gene>
    <name evidence="2" type="ORF">ABNW52_09190</name>
</gene>
<protein>
    <submittedName>
        <fullName evidence="2">FAD-dependent oxidoreductase</fullName>
    </submittedName>
</protein>
<dbReference type="PANTHER" id="PTHR42923:SF17">
    <property type="entry name" value="AMINE OXIDASE DOMAIN-CONTAINING PROTEIN"/>
    <property type="match status" value="1"/>
</dbReference>
<dbReference type="SUPFAM" id="SSF51905">
    <property type="entry name" value="FAD/NAD(P)-binding domain"/>
    <property type="match status" value="1"/>
</dbReference>
<sequence>MKIAVVGAGIAGLSAAWLLSRSGHQVVVYEANDYAGGHSNTVDLTLQGVTAPVDTGFLVHNDRTYPNLTRLFRLLGVAVHETEMTFSVALEQPQLEWAGTSLGSLFVQRRNLLRGRFWHMLGDILRLHWLAPRLQLEAHASGETLGEILDRYQFGQPLRDWYLLPMGAAIWSCSTRGISRFPAATFFDFCLNHGLMQVLDRPQWKTVLGGSREYVRRMLTSCGQLRLQTPVTQVRRSEQGVYVSSRHGEEHYHQLVLACHSDQALALLGDADATEQGVLRRLPYQRNRALLHTDASFLPRQRAAWAAWNYRVGSPGPSDQPVMVSYLLNKLQPLPFNQPVMVTLNPYREPEQVLAEFDYAHPVFDTAAIAAQRDIAQIQGRRHTWFAGAWAGYGFHEDGLKAGMAVARGLQAEIPWQLDQPLQAHEVLPPLAAAEAA</sequence>
<dbReference type="PRINTS" id="PR00419">
    <property type="entry name" value="ADXRDTASE"/>
</dbReference>
<dbReference type="InterPro" id="IPR002937">
    <property type="entry name" value="Amino_oxidase"/>
</dbReference>
<organism evidence="2 3">
    <name type="scientific">Vogesella oryzagri</name>
    <dbReference type="NCBI Taxonomy" id="3160864"/>
    <lineage>
        <taxon>Bacteria</taxon>
        <taxon>Pseudomonadati</taxon>
        <taxon>Pseudomonadota</taxon>
        <taxon>Betaproteobacteria</taxon>
        <taxon>Neisseriales</taxon>
        <taxon>Chromobacteriaceae</taxon>
        <taxon>Vogesella</taxon>
    </lineage>
</organism>
<comment type="caution">
    <text evidence="2">The sequence shown here is derived from an EMBL/GenBank/DDBJ whole genome shotgun (WGS) entry which is preliminary data.</text>
</comment>
<accession>A0ABV1M3P0</accession>
<proteinExistence type="predicted"/>
<dbReference type="InterPro" id="IPR036188">
    <property type="entry name" value="FAD/NAD-bd_sf"/>
</dbReference>
<dbReference type="Gene3D" id="3.30.70.1990">
    <property type="match status" value="1"/>
</dbReference>
<reference evidence="2" key="1">
    <citation type="submission" date="2024-06" db="EMBL/GenBank/DDBJ databases">
        <title>Genome sequence of Vogesella sp. MAHUQ-64.</title>
        <authorList>
            <person name="Huq M.A."/>
        </authorList>
    </citation>
    <scope>NUCLEOTIDE SEQUENCE</scope>
    <source>
        <strain evidence="2">MAHUQ-64</strain>
    </source>
</reference>
<dbReference type="PANTHER" id="PTHR42923">
    <property type="entry name" value="PROTOPORPHYRINOGEN OXIDASE"/>
    <property type="match status" value="1"/>
</dbReference>
<keyword evidence="3" id="KW-1185">Reference proteome</keyword>
<dbReference type="Pfam" id="PF01593">
    <property type="entry name" value="Amino_oxidase"/>
    <property type="match status" value="1"/>
</dbReference>
<evidence type="ECO:0000313" key="2">
    <source>
        <dbReference type="EMBL" id="MEQ6290788.1"/>
    </source>
</evidence>